<feature type="non-terminal residue" evidence="1">
    <location>
        <position position="1"/>
    </location>
</feature>
<sequence length="61" mass="6792">GEVNEIALNYNNSLAYDAKKRKATMTKGNGLSYDNQSYDNEDISAIISSMALNDIWDESKT</sequence>
<evidence type="ECO:0000313" key="1">
    <source>
        <dbReference type="EMBL" id="CAG8710251.1"/>
    </source>
</evidence>
<dbReference type="Proteomes" id="UP000789860">
    <property type="component" value="Unassembled WGS sequence"/>
</dbReference>
<reference evidence="1" key="1">
    <citation type="submission" date="2021-06" db="EMBL/GenBank/DDBJ databases">
        <authorList>
            <person name="Kallberg Y."/>
            <person name="Tangrot J."/>
            <person name="Rosling A."/>
        </authorList>
    </citation>
    <scope>NUCLEOTIDE SEQUENCE</scope>
    <source>
        <strain evidence="1">AU212A</strain>
    </source>
</reference>
<proteinExistence type="predicted"/>
<name>A0ACA9PI37_9GLOM</name>
<gene>
    <name evidence="1" type="ORF">SCALOS_LOCUS10839</name>
</gene>
<protein>
    <submittedName>
        <fullName evidence="1">8933_t:CDS:1</fullName>
    </submittedName>
</protein>
<feature type="non-terminal residue" evidence="1">
    <location>
        <position position="61"/>
    </location>
</feature>
<accession>A0ACA9PI37</accession>
<dbReference type="EMBL" id="CAJVPM010042859">
    <property type="protein sequence ID" value="CAG8710251.1"/>
    <property type="molecule type" value="Genomic_DNA"/>
</dbReference>
<organism evidence="1 2">
    <name type="scientific">Scutellospora calospora</name>
    <dbReference type="NCBI Taxonomy" id="85575"/>
    <lineage>
        <taxon>Eukaryota</taxon>
        <taxon>Fungi</taxon>
        <taxon>Fungi incertae sedis</taxon>
        <taxon>Mucoromycota</taxon>
        <taxon>Glomeromycotina</taxon>
        <taxon>Glomeromycetes</taxon>
        <taxon>Diversisporales</taxon>
        <taxon>Gigasporaceae</taxon>
        <taxon>Scutellospora</taxon>
    </lineage>
</organism>
<evidence type="ECO:0000313" key="2">
    <source>
        <dbReference type="Proteomes" id="UP000789860"/>
    </source>
</evidence>
<comment type="caution">
    <text evidence="1">The sequence shown here is derived from an EMBL/GenBank/DDBJ whole genome shotgun (WGS) entry which is preliminary data.</text>
</comment>
<keyword evidence="2" id="KW-1185">Reference proteome</keyword>